<feature type="coiled-coil region" evidence="7">
    <location>
        <begin position="271"/>
        <end position="305"/>
    </location>
</feature>
<dbReference type="PANTHER" id="PTHR15654">
    <property type="entry name" value="COILED-COIL DOMAIN-CONTAINING PROTEIN 113-RELATED"/>
    <property type="match status" value="1"/>
</dbReference>
<dbReference type="PANTHER" id="PTHR15654:SF2">
    <property type="entry name" value="COILED-COIL DOMAIN-CONTAINING PROTEIN 113"/>
    <property type="match status" value="1"/>
</dbReference>
<evidence type="ECO:0000256" key="3">
    <source>
        <dbReference type="ARBA" id="ARBA00023054"/>
    </source>
</evidence>
<keyword evidence="3 7" id="KW-0175">Coiled coil</keyword>
<evidence type="ECO:0000256" key="1">
    <source>
        <dbReference type="ARBA" id="ARBA00004138"/>
    </source>
</evidence>
<feature type="coiled-coil region" evidence="7">
    <location>
        <begin position="112"/>
        <end position="157"/>
    </location>
</feature>
<reference evidence="10" key="2">
    <citation type="submission" date="2016-06" db="EMBL/GenBank/DDBJ databases">
        <title>The genome of a short-lived fish provides insights into sex chromosome evolution and the genetic control of aging.</title>
        <authorList>
            <person name="Reichwald K."/>
            <person name="Felder M."/>
            <person name="Petzold A."/>
            <person name="Koch P."/>
            <person name="Groth M."/>
            <person name="Platzer M."/>
        </authorList>
    </citation>
    <scope>NUCLEOTIDE SEQUENCE</scope>
    <source>
        <tissue evidence="10">Brain</tissue>
    </source>
</reference>
<keyword evidence="4" id="KW-0966">Cell projection</keyword>
<reference evidence="10" key="1">
    <citation type="submission" date="2016-05" db="EMBL/GenBank/DDBJ databases">
        <authorList>
            <person name="Lavstsen T."/>
            <person name="Jespersen J.S."/>
        </authorList>
    </citation>
    <scope>NUCLEOTIDE SEQUENCE</scope>
    <source>
        <tissue evidence="10">Brain</tissue>
    </source>
</reference>
<comment type="similarity">
    <text evidence="5">Belongs to the CFAP263 family.</text>
</comment>
<dbReference type="InterPro" id="IPR025254">
    <property type="entry name" value="CCDC113/CCDC96_CC"/>
</dbReference>
<comment type="subcellular location">
    <subcellularLocation>
        <location evidence="1">Cell projection</location>
        <location evidence="1">Cilium</location>
    </subcellularLocation>
</comment>
<proteinExistence type="inferred from homology"/>
<accession>A0A1A8L555</accession>
<evidence type="ECO:0000256" key="5">
    <source>
        <dbReference type="ARBA" id="ARBA00044506"/>
    </source>
</evidence>
<dbReference type="Pfam" id="PF13870">
    <property type="entry name" value="CCDC113_CCDC96_CC"/>
    <property type="match status" value="1"/>
</dbReference>
<evidence type="ECO:0000256" key="7">
    <source>
        <dbReference type="SAM" id="Coils"/>
    </source>
</evidence>
<dbReference type="GO" id="GO:0060271">
    <property type="term" value="P:cilium assembly"/>
    <property type="evidence" value="ECO:0007669"/>
    <property type="project" value="TreeGrafter"/>
</dbReference>
<dbReference type="EMBL" id="HAEF01002124">
    <property type="protein sequence ID" value="SBR39506.1"/>
    <property type="molecule type" value="Transcribed_RNA"/>
</dbReference>
<evidence type="ECO:0000256" key="8">
    <source>
        <dbReference type="SAM" id="MobiDB-lite"/>
    </source>
</evidence>
<gene>
    <name evidence="10" type="primary">CCDC113</name>
</gene>
<protein>
    <recommendedName>
        <fullName evidence="6">Cilia- and flagella-associated protein 263</fullName>
    </recommendedName>
</protein>
<dbReference type="GO" id="GO:0005930">
    <property type="term" value="C:axoneme"/>
    <property type="evidence" value="ECO:0007669"/>
    <property type="project" value="TreeGrafter"/>
</dbReference>
<evidence type="ECO:0000259" key="9">
    <source>
        <dbReference type="Pfam" id="PF13870"/>
    </source>
</evidence>
<evidence type="ECO:0000313" key="10">
    <source>
        <dbReference type="EMBL" id="SBR39506.1"/>
    </source>
</evidence>
<dbReference type="GO" id="GO:0036064">
    <property type="term" value="C:ciliary basal body"/>
    <property type="evidence" value="ECO:0007669"/>
    <property type="project" value="TreeGrafter"/>
</dbReference>
<keyword evidence="2" id="KW-0970">Cilium biogenesis/degradation</keyword>
<evidence type="ECO:0000256" key="4">
    <source>
        <dbReference type="ARBA" id="ARBA00023273"/>
    </source>
</evidence>
<sequence>MATTESTTMEDKMKENTKKVTEEHKTLLVKHQKDLRDPNVALLAENHVFECFIKRLDPKEFQGDGGEGQQAAGHSQLDCVNVDRRQKPRCISSDCDQLLTLEQKIFLIQREVTDTRKDHEELKQKYEKIQDNYKAAVKEAELRLAEIRKSKKEFEHRLMKSMKDGLLEMKEPEKVLQYTEDRSKIVQLERFNLKNQALKVQEKTLLQKLLQKNEMEKAEYQVYFLEYDEPRFDRSLDEHRCNYSKVQHVLSVHKEKLQSVMLESAELSNDISKRKLMLAKIEQEIRHAEKERVKVEDKNRLLREQLAHHRAPGITEYVCAKDKHKKLQQSIHKWETKVGIAEVN</sequence>
<evidence type="ECO:0000256" key="6">
    <source>
        <dbReference type="ARBA" id="ARBA00044798"/>
    </source>
</evidence>
<dbReference type="InterPro" id="IPR051885">
    <property type="entry name" value="CC_CF"/>
</dbReference>
<feature type="region of interest" description="Disordered" evidence="8">
    <location>
        <begin position="1"/>
        <end position="22"/>
    </location>
</feature>
<organism evidence="10">
    <name type="scientific">Nothobranchius pienaari</name>
    <dbReference type="NCBI Taxonomy" id="704102"/>
    <lineage>
        <taxon>Eukaryota</taxon>
        <taxon>Metazoa</taxon>
        <taxon>Chordata</taxon>
        <taxon>Craniata</taxon>
        <taxon>Vertebrata</taxon>
        <taxon>Euteleostomi</taxon>
        <taxon>Actinopterygii</taxon>
        <taxon>Neopterygii</taxon>
        <taxon>Teleostei</taxon>
        <taxon>Neoteleostei</taxon>
        <taxon>Acanthomorphata</taxon>
        <taxon>Ovalentaria</taxon>
        <taxon>Atherinomorphae</taxon>
        <taxon>Cyprinodontiformes</taxon>
        <taxon>Nothobranchiidae</taxon>
        <taxon>Nothobranchius</taxon>
    </lineage>
</organism>
<feature type="compositionally biased region" description="Basic and acidic residues" evidence="8">
    <location>
        <begin position="9"/>
        <end position="22"/>
    </location>
</feature>
<feature type="domain" description="CCDC113/CCDC96 coiled-coil" evidence="9">
    <location>
        <begin position="236"/>
        <end position="342"/>
    </location>
</feature>
<evidence type="ECO:0000256" key="2">
    <source>
        <dbReference type="ARBA" id="ARBA00022794"/>
    </source>
</evidence>
<name>A0A1A8L555_9TELE</name>
<dbReference type="AlphaFoldDB" id="A0A1A8L555"/>